<dbReference type="GO" id="GO:0003677">
    <property type="term" value="F:DNA binding"/>
    <property type="evidence" value="ECO:0007669"/>
    <property type="project" value="UniProtKB-KW"/>
</dbReference>
<dbReference type="Gene3D" id="1.10.490.50">
    <property type="entry name" value="Antibiotic binding domain of TipA-like multidrug resistance regulators"/>
    <property type="match status" value="1"/>
</dbReference>
<evidence type="ECO:0000313" key="6">
    <source>
        <dbReference type="EMBL" id="QOR45119.1"/>
    </source>
</evidence>
<dbReference type="GO" id="GO:0003700">
    <property type="term" value="F:DNA-binding transcription factor activity"/>
    <property type="evidence" value="ECO:0007669"/>
    <property type="project" value="InterPro"/>
</dbReference>
<dbReference type="SUPFAM" id="SSF89082">
    <property type="entry name" value="Antibiotic binding domain of TipA-like multidrug resistance regulators"/>
    <property type="match status" value="1"/>
</dbReference>
<evidence type="ECO:0000313" key="7">
    <source>
        <dbReference type="Proteomes" id="UP000595053"/>
    </source>
</evidence>
<sequence>MRTVGDVAQLLGVTVRTLHYWQERGLVTPAHRTWSDYRLYTDDDVARLQRIITYRATGMSLDSIRALLDSSDSDVEHLRRQRQLLMDKQDELSRMVQALDYLLKDAMTERKLSVDDVAKVLGDANFAAYHAEAENKYAGTDDWRISQERQARMTAGDWETIRDRMRALESRLGDAMRAGVLPGSAQANALAEEHRQMLSEGYFPVTHSKHVLLGRGYIADHRFAARYDAVAEGLAAWLHAVIDANAIDNGVDLDNVDWV</sequence>
<evidence type="ECO:0000256" key="4">
    <source>
        <dbReference type="ARBA" id="ARBA00023163"/>
    </source>
</evidence>
<evidence type="ECO:0000256" key="3">
    <source>
        <dbReference type="ARBA" id="ARBA00023159"/>
    </source>
</evidence>
<dbReference type="AlphaFoldDB" id="A0A7M1QSY7"/>
<dbReference type="InterPro" id="IPR009061">
    <property type="entry name" value="DNA-bd_dom_put_sf"/>
</dbReference>
<evidence type="ECO:0000259" key="5">
    <source>
        <dbReference type="PROSITE" id="PS50937"/>
    </source>
</evidence>
<dbReference type="EMBL" id="CP063213">
    <property type="protein sequence ID" value="QOR45119.1"/>
    <property type="molecule type" value="Genomic_DNA"/>
</dbReference>
<organism evidence="6 7">
    <name type="scientific">Trueperella pecoris</name>
    <dbReference type="NCBI Taxonomy" id="2733571"/>
    <lineage>
        <taxon>Bacteria</taxon>
        <taxon>Bacillati</taxon>
        <taxon>Actinomycetota</taxon>
        <taxon>Actinomycetes</taxon>
        <taxon>Actinomycetales</taxon>
        <taxon>Actinomycetaceae</taxon>
        <taxon>Trueperella</taxon>
    </lineage>
</organism>
<dbReference type="Pfam" id="PF07739">
    <property type="entry name" value="TipAS"/>
    <property type="match status" value="1"/>
</dbReference>
<gene>
    <name evidence="6" type="ORF">INS88_07475</name>
</gene>
<dbReference type="Proteomes" id="UP000595053">
    <property type="component" value="Chromosome"/>
</dbReference>
<dbReference type="PANTHER" id="PTHR30204">
    <property type="entry name" value="REDOX-CYCLING DRUG-SENSING TRANSCRIPTIONAL ACTIVATOR SOXR"/>
    <property type="match status" value="1"/>
</dbReference>
<keyword evidence="3" id="KW-0010">Activator</keyword>
<reference evidence="6 7" key="1">
    <citation type="submission" date="2020-10" db="EMBL/GenBank/DDBJ databases">
        <title>Trueperella pecoris sp. nov. isolated from bovine and porcine specimens.</title>
        <authorList>
            <person name="Schoenecker L."/>
            <person name="Schnydrig P."/>
            <person name="Brodard I."/>
            <person name="Thomann A."/>
            <person name="Hemphill A."/>
            <person name="Rodriguez-Campos S."/>
            <person name="Perreten V."/>
            <person name="Jores J."/>
            <person name="Kittl S."/>
        </authorList>
    </citation>
    <scope>NUCLEOTIDE SEQUENCE [LARGE SCALE GENOMIC DNA]</scope>
    <source>
        <strain evidence="6 7">15A0121</strain>
    </source>
</reference>
<dbReference type="CDD" id="cd01106">
    <property type="entry name" value="HTH_TipAL-Mta"/>
    <property type="match status" value="1"/>
</dbReference>
<accession>A0A7M1QSY7</accession>
<dbReference type="PROSITE" id="PS50937">
    <property type="entry name" value="HTH_MERR_2"/>
    <property type="match status" value="1"/>
</dbReference>
<dbReference type="RefSeq" id="WP_193327125.1">
    <property type="nucleotide sequence ID" value="NZ_CP053291.1"/>
</dbReference>
<dbReference type="InterPro" id="IPR047057">
    <property type="entry name" value="MerR_fam"/>
</dbReference>
<dbReference type="SUPFAM" id="SSF46955">
    <property type="entry name" value="Putative DNA-binding domain"/>
    <property type="match status" value="1"/>
</dbReference>
<protein>
    <submittedName>
        <fullName evidence="6">MerR family transcriptional regulator</fullName>
    </submittedName>
</protein>
<dbReference type="InterPro" id="IPR000551">
    <property type="entry name" value="MerR-type_HTH_dom"/>
</dbReference>
<dbReference type="Gene3D" id="1.10.1660.10">
    <property type="match status" value="1"/>
</dbReference>
<dbReference type="PROSITE" id="PS00552">
    <property type="entry name" value="HTH_MERR_1"/>
    <property type="match status" value="1"/>
</dbReference>
<name>A0A7M1QSY7_9ACTO</name>
<keyword evidence="4" id="KW-0804">Transcription</keyword>
<dbReference type="SMART" id="SM00422">
    <property type="entry name" value="HTH_MERR"/>
    <property type="match status" value="1"/>
</dbReference>
<evidence type="ECO:0000256" key="2">
    <source>
        <dbReference type="ARBA" id="ARBA00023125"/>
    </source>
</evidence>
<dbReference type="PRINTS" id="PR00040">
    <property type="entry name" value="HTHMERR"/>
</dbReference>
<keyword evidence="1" id="KW-0805">Transcription regulation</keyword>
<proteinExistence type="predicted"/>
<keyword evidence="2" id="KW-0238">DNA-binding</keyword>
<evidence type="ECO:0000256" key="1">
    <source>
        <dbReference type="ARBA" id="ARBA00023015"/>
    </source>
</evidence>
<keyword evidence="7" id="KW-1185">Reference proteome</keyword>
<dbReference type="PANTHER" id="PTHR30204:SF90">
    <property type="entry name" value="HTH-TYPE TRANSCRIPTIONAL ACTIVATOR MTA"/>
    <property type="match status" value="1"/>
</dbReference>
<dbReference type="Pfam" id="PF13411">
    <property type="entry name" value="MerR_1"/>
    <property type="match status" value="1"/>
</dbReference>
<feature type="domain" description="HTH merR-type" evidence="5">
    <location>
        <begin position="1"/>
        <end position="70"/>
    </location>
</feature>
<dbReference type="InterPro" id="IPR036244">
    <property type="entry name" value="TipA-like_antibiotic-bd"/>
</dbReference>
<dbReference type="InterPro" id="IPR012925">
    <property type="entry name" value="TipAS_dom"/>
</dbReference>